<feature type="transmembrane region" description="Helical" evidence="6">
    <location>
        <begin position="58"/>
        <end position="87"/>
    </location>
</feature>
<feature type="transmembrane region" description="Helical" evidence="6">
    <location>
        <begin position="29"/>
        <end position="52"/>
    </location>
</feature>
<proteinExistence type="predicted"/>
<dbReference type="InterPro" id="IPR050833">
    <property type="entry name" value="Poly_Biosynth_Transport"/>
</dbReference>
<dbReference type="AlphaFoldDB" id="A0A1I4BFF4"/>
<evidence type="ECO:0000313" key="7">
    <source>
        <dbReference type="EMBL" id="SFK67488.1"/>
    </source>
</evidence>
<evidence type="ECO:0000256" key="3">
    <source>
        <dbReference type="ARBA" id="ARBA00022692"/>
    </source>
</evidence>
<feature type="transmembrane region" description="Helical" evidence="6">
    <location>
        <begin position="396"/>
        <end position="415"/>
    </location>
</feature>
<reference evidence="8" key="1">
    <citation type="submission" date="2016-10" db="EMBL/GenBank/DDBJ databases">
        <authorList>
            <person name="Varghese N."/>
            <person name="Submissions S."/>
        </authorList>
    </citation>
    <scope>NUCLEOTIDE SEQUENCE [LARGE SCALE GENOMIC DNA]</scope>
    <source>
        <strain evidence="8">MO64</strain>
    </source>
</reference>
<dbReference type="PANTHER" id="PTHR30250">
    <property type="entry name" value="PST FAMILY PREDICTED COLANIC ACID TRANSPORTER"/>
    <property type="match status" value="1"/>
</dbReference>
<dbReference type="RefSeq" id="WP_139201711.1">
    <property type="nucleotide sequence ID" value="NZ_FOSR01000005.1"/>
</dbReference>
<sequence>MSAEPPSSHPMGLGSWIGDRGRKIIHTGFWSLIAKGCAASNLFMSVPFALHALGPEQFGAWVTLVSLVTLAGFLDFGFGNGTMNLIASAHSRQSKEDVASILHESRRVLRGVASGLAVVAIVAIPLVPWYHFLGMPESAATQSRIAVAIVLLSVILAVPLNIANRVQLGLGRGDRAFRWQAIGQVAALAAVISLASVHASLALLTGAAVATPLLASFANNYSLWHDPSLTVTFAASPERRLIIGHQIRREGLMFFLLQLSVALAFSADLPLISIFRGSAEAGTYAIVQRLFSVIPLALSLVWAPLWPIYRQALVAGDQHWVMRTLHHSLILAVAFAAVGSAILAIGFDQFVSAWVHRSLAVAGTMLAGFAFWCVFEAAGTAIATFLNAASCMRYQLITSCTFAVLCFGGKVWVVANIGITWIPWVTVVAYCLANVLPLLWFRNQIFPSILAKKY</sequence>
<organism evidence="7 8">
    <name type="scientific">Rhodanobacter glycinis</name>
    <dbReference type="NCBI Taxonomy" id="582702"/>
    <lineage>
        <taxon>Bacteria</taxon>
        <taxon>Pseudomonadati</taxon>
        <taxon>Pseudomonadota</taxon>
        <taxon>Gammaproteobacteria</taxon>
        <taxon>Lysobacterales</taxon>
        <taxon>Rhodanobacteraceae</taxon>
        <taxon>Rhodanobacter</taxon>
    </lineage>
</organism>
<feature type="transmembrane region" description="Helical" evidence="6">
    <location>
        <begin position="359"/>
        <end position="384"/>
    </location>
</feature>
<feature type="transmembrane region" description="Helical" evidence="6">
    <location>
        <begin position="108"/>
        <end position="133"/>
    </location>
</feature>
<feature type="transmembrane region" description="Helical" evidence="6">
    <location>
        <begin position="286"/>
        <end position="309"/>
    </location>
</feature>
<feature type="transmembrane region" description="Helical" evidence="6">
    <location>
        <begin position="252"/>
        <end position="274"/>
    </location>
</feature>
<dbReference type="GO" id="GO:0005886">
    <property type="term" value="C:plasma membrane"/>
    <property type="evidence" value="ECO:0007669"/>
    <property type="project" value="UniProtKB-SubCell"/>
</dbReference>
<evidence type="ECO:0000313" key="8">
    <source>
        <dbReference type="Proteomes" id="UP000198725"/>
    </source>
</evidence>
<keyword evidence="5 6" id="KW-0472">Membrane</keyword>
<feature type="transmembrane region" description="Helical" evidence="6">
    <location>
        <begin position="176"/>
        <end position="195"/>
    </location>
</feature>
<keyword evidence="3 6" id="KW-0812">Transmembrane</keyword>
<dbReference type="PANTHER" id="PTHR30250:SF26">
    <property type="entry name" value="PSMA PROTEIN"/>
    <property type="match status" value="1"/>
</dbReference>
<dbReference type="CDD" id="cd12082">
    <property type="entry name" value="MATE_like"/>
    <property type="match status" value="1"/>
</dbReference>
<feature type="transmembrane region" description="Helical" evidence="6">
    <location>
        <begin position="421"/>
        <end position="441"/>
    </location>
</feature>
<protein>
    <submittedName>
        <fullName evidence="7">Membrane protein involved in the export of O-antigen and teichoic acid</fullName>
    </submittedName>
</protein>
<evidence type="ECO:0000256" key="4">
    <source>
        <dbReference type="ARBA" id="ARBA00022989"/>
    </source>
</evidence>
<evidence type="ECO:0000256" key="5">
    <source>
        <dbReference type="ARBA" id="ARBA00023136"/>
    </source>
</evidence>
<dbReference type="Proteomes" id="UP000198725">
    <property type="component" value="Unassembled WGS sequence"/>
</dbReference>
<evidence type="ECO:0000256" key="6">
    <source>
        <dbReference type="SAM" id="Phobius"/>
    </source>
</evidence>
<feature type="transmembrane region" description="Helical" evidence="6">
    <location>
        <begin position="201"/>
        <end position="218"/>
    </location>
</feature>
<keyword evidence="8" id="KW-1185">Reference proteome</keyword>
<gene>
    <name evidence="7" type="ORF">SAMN05192579_10579</name>
</gene>
<keyword evidence="4 6" id="KW-1133">Transmembrane helix</keyword>
<evidence type="ECO:0000256" key="2">
    <source>
        <dbReference type="ARBA" id="ARBA00022475"/>
    </source>
</evidence>
<accession>A0A1I4BFF4</accession>
<dbReference type="EMBL" id="FOSR01000005">
    <property type="protein sequence ID" value="SFK67488.1"/>
    <property type="molecule type" value="Genomic_DNA"/>
</dbReference>
<name>A0A1I4BFF4_9GAMM</name>
<keyword evidence="2" id="KW-1003">Cell membrane</keyword>
<feature type="transmembrane region" description="Helical" evidence="6">
    <location>
        <begin position="145"/>
        <end position="164"/>
    </location>
</feature>
<feature type="transmembrane region" description="Helical" evidence="6">
    <location>
        <begin position="329"/>
        <end position="347"/>
    </location>
</feature>
<comment type="subcellular location">
    <subcellularLocation>
        <location evidence="1">Cell membrane</location>
        <topology evidence="1">Multi-pass membrane protein</topology>
    </subcellularLocation>
</comment>
<evidence type="ECO:0000256" key="1">
    <source>
        <dbReference type="ARBA" id="ARBA00004651"/>
    </source>
</evidence>